<reference evidence="6 7" key="1">
    <citation type="submission" date="2018-06" db="EMBL/GenBank/DDBJ databases">
        <title>Sphaerisporangium craniellae sp. nov., isolated from a marine sponge in the South China Sea.</title>
        <authorList>
            <person name="Li L."/>
        </authorList>
    </citation>
    <scope>NUCLEOTIDE SEQUENCE [LARGE SCALE GENOMIC DNA]</scope>
    <source>
        <strain evidence="6 7">LHW63015</strain>
    </source>
</reference>
<dbReference type="InterPro" id="IPR009057">
    <property type="entry name" value="Homeodomain-like_sf"/>
</dbReference>
<dbReference type="PANTHER" id="PTHR30055">
    <property type="entry name" value="HTH-TYPE TRANSCRIPTIONAL REGULATOR RUTR"/>
    <property type="match status" value="1"/>
</dbReference>
<dbReference type="Gene3D" id="1.10.10.60">
    <property type="entry name" value="Homeodomain-like"/>
    <property type="match status" value="1"/>
</dbReference>
<protein>
    <submittedName>
        <fullName evidence="6">TetR family transcriptional regulator</fullName>
    </submittedName>
</protein>
<sequence>MTTYGTAEGAARAAGRPRSAKAEKAIVDAVIDLMGEGITVSELTIEAVAARAGVGKTTIYRRWSNKEDLVVDAMATLKAPLPPLPGTSVRDDLLVYLGAIHREVQDPRARCVMGIAMSESERHPRLVQRVHEVTIAPRRKVLRALLTRGVATGELRHDLNVDIAMASVVGTMMWYMKWPHEDGVPGDLPALITDELLTGMRAA</sequence>
<feature type="domain" description="HTH tetR-type" evidence="5">
    <location>
        <begin position="20"/>
        <end position="81"/>
    </location>
</feature>
<keyword evidence="7" id="KW-1185">Reference proteome</keyword>
<dbReference type="InterPro" id="IPR011075">
    <property type="entry name" value="TetR_C"/>
</dbReference>
<comment type="caution">
    <text evidence="6">The sequence shown here is derived from an EMBL/GenBank/DDBJ whole genome shotgun (WGS) entry which is preliminary data.</text>
</comment>
<name>A0A366M422_9ACTN</name>
<evidence type="ECO:0000256" key="2">
    <source>
        <dbReference type="ARBA" id="ARBA00023125"/>
    </source>
</evidence>
<keyword evidence="1" id="KW-0805">Transcription regulation</keyword>
<dbReference type="SUPFAM" id="SSF46689">
    <property type="entry name" value="Homeodomain-like"/>
    <property type="match status" value="1"/>
</dbReference>
<keyword evidence="3" id="KW-0804">Transcription</keyword>
<dbReference type="AlphaFoldDB" id="A0A366M422"/>
<evidence type="ECO:0000256" key="1">
    <source>
        <dbReference type="ARBA" id="ARBA00023015"/>
    </source>
</evidence>
<keyword evidence="2 4" id="KW-0238">DNA-binding</keyword>
<dbReference type="InterPro" id="IPR036271">
    <property type="entry name" value="Tet_transcr_reg_TetR-rel_C_sf"/>
</dbReference>
<dbReference type="Pfam" id="PF00440">
    <property type="entry name" value="TetR_N"/>
    <property type="match status" value="1"/>
</dbReference>
<organism evidence="6 7">
    <name type="scientific">Spongiactinospora rosea</name>
    <dbReference type="NCBI Taxonomy" id="2248750"/>
    <lineage>
        <taxon>Bacteria</taxon>
        <taxon>Bacillati</taxon>
        <taxon>Actinomycetota</taxon>
        <taxon>Actinomycetes</taxon>
        <taxon>Streptosporangiales</taxon>
        <taxon>Streptosporangiaceae</taxon>
        <taxon>Spongiactinospora</taxon>
    </lineage>
</organism>
<proteinExistence type="predicted"/>
<dbReference type="Proteomes" id="UP000253303">
    <property type="component" value="Unassembled WGS sequence"/>
</dbReference>
<gene>
    <name evidence="6" type="ORF">DP939_10215</name>
</gene>
<dbReference type="GO" id="GO:0000976">
    <property type="term" value="F:transcription cis-regulatory region binding"/>
    <property type="evidence" value="ECO:0007669"/>
    <property type="project" value="TreeGrafter"/>
</dbReference>
<evidence type="ECO:0000256" key="4">
    <source>
        <dbReference type="PROSITE-ProRule" id="PRU00335"/>
    </source>
</evidence>
<accession>A0A366M422</accession>
<dbReference type="PANTHER" id="PTHR30055:SF148">
    <property type="entry name" value="TETR-FAMILY TRANSCRIPTIONAL REGULATOR"/>
    <property type="match status" value="1"/>
</dbReference>
<dbReference type="InterPro" id="IPR001647">
    <property type="entry name" value="HTH_TetR"/>
</dbReference>
<dbReference type="SUPFAM" id="SSF48498">
    <property type="entry name" value="Tetracyclin repressor-like, C-terminal domain"/>
    <property type="match status" value="1"/>
</dbReference>
<evidence type="ECO:0000313" key="7">
    <source>
        <dbReference type="Proteomes" id="UP000253303"/>
    </source>
</evidence>
<dbReference type="GO" id="GO:0003700">
    <property type="term" value="F:DNA-binding transcription factor activity"/>
    <property type="evidence" value="ECO:0007669"/>
    <property type="project" value="TreeGrafter"/>
</dbReference>
<feature type="DNA-binding region" description="H-T-H motif" evidence="4">
    <location>
        <begin position="44"/>
        <end position="63"/>
    </location>
</feature>
<evidence type="ECO:0000256" key="3">
    <source>
        <dbReference type="ARBA" id="ARBA00023163"/>
    </source>
</evidence>
<dbReference type="RefSeq" id="WP_113980385.1">
    <property type="nucleotide sequence ID" value="NZ_QMEY01000003.1"/>
</dbReference>
<dbReference type="Pfam" id="PF16859">
    <property type="entry name" value="TetR_C_11"/>
    <property type="match status" value="1"/>
</dbReference>
<dbReference type="Gene3D" id="1.10.357.10">
    <property type="entry name" value="Tetracycline Repressor, domain 2"/>
    <property type="match status" value="1"/>
</dbReference>
<dbReference type="EMBL" id="QMEY01000003">
    <property type="protein sequence ID" value="RBQ20182.1"/>
    <property type="molecule type" value="Genomic_DNA"/>
</dbReference>
<evidence type="ECO:0000313" key="6">
    <source>
        <dbReference type="EMBL" id="RBQ20182.1"/>
    </source>
</evidence>
<dbReference type="PROSITE" id="PS50977">
    <property type="entry name" value="HTH_TETR_2"/>
    <property type="match status" value="1"/>
</dbReference>
<dbReference type="InterPro" id="IPR050109">
    <property type="entry name" value="HTH-type_TetR-like_transc_reg"/>
</dbReference>
<evidence type="ECO:0000259" key="5">
    <source>
        <dbReference type="PROSITE" id="PS50977"/>
    </source>
</evidence>
<dbReference type="OrthoDB" id="9796019at2"/>